<gene>
    <name evidence="1" type="ORF">EHSB41UT_04643</name>
</gene>
<dbReference type="RefSeq" id="WP_087113268.1">
    <property type="nucleotide sequence ID" value="NZ_CBCSCN010000015.1"/>
</dbReference>
<sequence length="119" mass="13856">MNLIYNHKQRQGRIVDENHQLIRQLPPHKDTNPAPRFAAASPFHYTQQLLSYLAGLYEEGVLEEQGTEDDMVWALIRICDEDDTAFRDQYQTYHGQVGFLIDEGVIFNEICVEVIEEVF</sequence>
<evidence type="ECO:0000313" key="2">
    <source>
        <dbReference type="Proteomes" id="UP000196573"/>
    </source>
</evidence>
<keyword evidence="2" id="KW-1185">Reference proteome</keyword>
<dbReference type="AlphaFoldDB" id="A0A1X7AR93"/>
<evidence type="ECO:0000313" key="1">
    <source>
        <dbReference type="EMBL" id="SMA50826.1"/>
    </source>
</evidence>
<organism evidence="1 2">
    <name type="scientific">Parendozoicomonas haliclonae</name>
    <dbReference type="NCBI Taxonomy" id="1960125"/>
    <lineage>
        <taxon>Bacteria</taxon>
        <taxon>Pseudomonadati</taxon>
        <taxon>Pseudomonadota</taxon>
        <taxon>Gammaproteobacteria</taxon>
        <taxon>Oceanospirillales</taxon>
        <taxon>Endozoicomonadaceae</taxon>
        <taxon>Parendozoicomonas</taxon>
    </lineage>
</organism>
<name>A0A1X7AR93_9GAMM</name>
<proteinExistence type="predicted"/>
<dbReference type="Proteomes" id="UP000196573">
    <property type="component" value="Unassembled WGS sequence"/>
</dbReference>
<accession>A0A1X7AR93</accession>
<reference evidence="1 2" key="1">
    <citation type="submission" date="2017-03" db="EMBL/GenBank/DDBJ databases">
        <authorList>
            <person name="Afonso C.L."/>
            <person name="Miller P.J."/>
            <person name="Scott M.A."/>
            <person name="Spackman E."/>
            <person name="Goraichik I."/>
            <person name="Dimitrov K.M."/>
            <person name="Suarez D.L."/>
            <person name="Swayne D.E."/>
        </authorList>
    </citation>
    <scope>NUCLEOTIDE SEQUENCE [LARGE SCALE GENOMIC DNA]</scope>
    <source>
        <strain evidence="1">SB41UT1</strain>
    </source>
</reference>
<dbReference type="EMBL" id="FWPT01000017">
    <property type="protein sequence ID" value="SMA50826.1"/>
    <property type="molecule type" value="Genomic_DNA"/>
</dbReference>
<protein>
    <submittedName>
        <fullName evidence="1">Uncharacterized protein</fullName>
    </submittedName>
</protein>